<keyword evidence="3" id="KW-0934">Plastid</keyword>
<evidence type="ECO:0000256" key="3">
    <source>
        <dbReference type="ARBA" id="ARBA00022640"/>
    </source>
</evidence>
<dbReference type="SUPFAM" id="SSF103511">
    <property type="entry name" value="Chlorophyll a-b binding protein"/>
    <property type="match status" value="1"/>
</dbReference>
<dbReference type="GO" id="GO:0009507">
    <property type="term" value="C:chloroplast"/>
    <property type="evidence" value="ECO:0007669"/>
    <property type="project" value="UniProtKB-SubCell"/>
</dbReference>
<evidence type="ECO:0000256" key="2">
    <source>
        <dbReference type="ARBA" id="ARBA00022528"/>
    </source>
</evidence>
<evidence type="ECO:0008006" key="5">
    <source>
        <dbReference type="Google" id="ProtNLM"/>
    </source>
</evidence>
<keyword evidence="2" id="KW-0150">Chloroplast</keyword>
<evidence type="ECO:0000313" key="4">
    <source>
        <dbReference type="EMBL" id="CAD9392697.1"/>
    </source>
</evidence>
<evidence type="ECO:0000256" key="1">
    <source>
        <dbReference type="ARBA" id="ARBA00004229"/>
    </source>
</evidence>
<protein>
    <recommendedName>
        <fullName evidence="5">Chlorophyll a-b binding protein, chloroplastic</fullName>
    </recommendedName>
</protein>
<dbReference type="AlphaFoldDB" id="A0A7S2FH64"/>
<comment type="subcellular location">
    <subcellularLocation>
        <location evidence="1">Plastid</location>
        <location evidence="1">Chloroplast</location>
    </subcellularLocation>
</comment>
<accession>A0A7S2FH64</accession>
<gene>
    <name evidence="4" type="ORF">PPRO1471_LOCUS8053</name>
</gene>
<proteinExistence type="predicted"/>
<name>A0A7S2FH64_9CHLO</name>
<reference evidence="4" key="1">
    <citation type="submission" date="2021-01" db="EMBL/GenBank/DDBJ databases">
        <authorList>
            <person name="Corre E."/>
            <person name="Pelletier E."/>
            <person name="Niang G."/>
            <person name="Scheremetjew M."/>
            <person name="Finn R."/>
            <person name="Kale V."/>
            <person name="Holt S."/>
            <person name="Cochrane G."/>
            <person name="Meng A."/>
            <person name="Brown T."/>
            <person name="Cohen L."/>
        </authorList>
    </citation>
    <scope>NUCLEOTIDE SEQUENCE</scope>
    <source>
        <strain evidence="4">RCC733</strain>
    </source>
</reference>
<sequence length="186" mass="19630">MIATTRPRLPNLKNAKATRAARARAALPVRRVLRAVEETTTPAPEEPVVETPVVEEPVVAAPSEAAPFSLLNGMSEVMNGRAAMVGMFAALASELATGKPIWTQIFGQYSDGDLVAASSGQSVLLYGFAVVFVLMGSLSVKLQGVNPEDRSFGPFSANAEMLNGRLAMMGFSGLLIAENFTQGAIF</sequence>
<dbReference type="Pfam" id="PF00504">
    <property type="entry name" value="Chloroa_b-bind"/>
    <property type="match status" value="1"/>
</dbReference>
<dbReference type="InterPro" id="IPR022796">
    <property type="entry name" value="Chloroa_b-bind"/>
</dbReference>
<organism evidence="4">
    <name type="scientific">Pycnococcus provasolii</name>
    <dbReference type="NCBI Taxonomy" id="41880"/>
    <lineage>
        <taxon>Eukaryota</taxon>
        <taxon>Viridiplantae</taxon>
        <taxon>Chlorophyta</taxon>
        <taxon>Pseudoscourfieldiophyceae</taxon>
        <taxon>Pseudoscourfieldiales</taxon>
        <taxon>Pycnococcaceae</taxon>
        <taxon>Pycnococcus</taxon>
    </lineage>
</organism>
<dbReference type="Gene3D" id="1.10.3460.10">
    <property type="entry name" value="Chlorophyll a/b binding protein domain"/>
    <property type="match status" value="1"/>
</dbReference>
<dbReference type="EMBL" id="HBGR01012092">
    <property type="protein sequence ID" value="CAD9392697.1"/>
    <property type="molecule type" value="Transcribed_RNA"/>
</dbReference>